<dbReference type="Pfam" id="PF19101">
    <property type="entry name" value="DUF5788"/>
    <property type="match status" value="1"/>
</dbReference>
<proteinExistence type="predicted"/>
<dbReference type="EMBL" id="FNCA01000002">
    <property type="protein sequence ID" value="SDF51567.1"/>
    <property type="molecule type" value="Genomic_DNA"/>
</dbReference>
<evidence type="ECO:0000313" key="1">
    <source>
        <dbReference type="EMBL" id="SDF51567.1"/>
    </source>
</evidence>
<protein>
    <submittedName>
        <fullName evidence="1">Uncharacterized protein</fullName>
    </submittedName>
</protein>
<dbReference type="InterPro" id="IPR043900">
    <property type="entry name" value="DUF5788"/>
</dbReference>
<organism evidence="1 2">
    <name type="scientific">Methanolobus vulcani</name>
    <dbReference type="NCBI Taxonomy" id="38026"/>
    <lineage>
        <taxon>Archaea</taxon>
        <taxon>Methanobacteriati</taxon>
        <taxon>Methanobacteriota</taxon>
        <taxon>Stenosarchaea group</taxon>
        <taxon>Methanomicrobia</taxon>
        <taxon>Methanosarcinales</taxon>
        <taxon>Methanosarcinaceae</taxon>
        <taxon>Methanolobus</taxon>
    </lineage>
</organism>
<evidence type="ECO:0000313" key="2">
    <source>
        <dbReference type="Proteomes" id="UP000199259"/>
    </source>
</evidence>
<sequence>MADTRFAASPEWISGDINMSEKDDTLSEVERKQLLTALHSRLFWVGEEIPYSVDIEGKKCKLHERVWQLINKNNITDEDRKHIDEYIRYLREKEQEDETKLKTESLTKEEAKALFNETGGILRAIMDLREIEEGTIRKKEKEYHDIFSKERVAEARRWLKFLNDTGRS</sequence>
<keyword evidence="2" id="KW-1185">Reference proteome</keyword>
<dbReference type="RefSeq" id="WP_238380708.1">
    <property type="nucleotide sequence ID" value="NZ_FNCA01000002.1"/>
</dbReference>
<name>A0A7Z7AV67_9EURY</name>
<dbReference type="Proteomes" id="UP000199259">
    <property type="component" value="Unassembled WGS sequence"/>
</dbReference>
<comment type="caution">
    <text evidence="1">The sequence shown here is derived from an EMBL/GenBank/DDBJ whole genome shotgun (WGS) entry which is preliminary data.</text>
</comment>
<accession>A0A7Z7AV67</accession>
<dbReference type="AlphaFoldDB" id="A0A7Z7AV67"/>
<reference evidence="1 2" key="1">
    <citation type="submission" date="2016-10" db="EMBL/GenBank/DDBJ databases">
        <authorList>
            <person name="Varghese N."/>
            <person name="Submissions S."/>
        </authorList>
    </citation>
    <scope>NUCLEOTIDE SEQUENCE [LARGE SCALE GENOMIC DNA]</scope>
    <source>
        <strain evidence="1 2">PL 12/M</strain>
    </source>
</reference>
<gene>
    <name evidence="1" type="ORF">SAMN04488589_0757</name>
</gene>